<evidence type="ECO:0000259" key="3">
    <source>
        <dbReference type="Pfam" id="PF21924"/>
    </source>
</evidence>
<dbReference type="Proteomes" id="UP000799767">
    <property type="component" value="Unassembled WGS sequence"/>
</dbReference>
<organism evidence="4 5">
    <name type="scientific">Neohortaea acidophila</name>
    <dbReference type="NCBI Taxonomy" id="245834"/>
    <lineage>
        <taxon>Eukaryota</taxon>
        <taxon>Fungi</taxon>
        <taxon>Dikarya</taxon>
        <taxon>Ascomycota</taxon>
        <taxon>Pezizomycotina</taxon>
        <taxon>Dothideomycetes</taxon>
        <taxon>Dothideomycetidae</taxon>
        <taxon>Mycosphaerellales</taxon>
        <taxon>Teratosphaeriaceae</taxon>
        <taxon>Neohortaea</taxon>
    </lineage>
</organism>
<dbReference type="InterPro" id="IPR053962">
    <property type="entry name" value="XRCC4_CC"/>
</dbReference>
<feature type="coiled-coil region" evidence="1">
    <location>
        <begin position="144"/>
        <end position="185"/>
    </location>
</feature>
<evidence type="ECO:0000256" key="2">
    <source>
        <dbReference type="SAM" id="MobiDB-lite"/>
    </source>
</evidence>
<proteinExistence type="predicted"/>
<dbReference type="EMBL" id="MU001643">
    <property type="protein sequence ID" value="KAF2478787.1"/>
    <property type="molecule type" value="Genomic_DNA"/>
</dbReference>
<dbReference type="OrthoDB" id="8064436at2759"/>
<name>A0A6A6PHN9_9PEZI</name>
<keyword evidence="1" id="KW-0175">Coiled coil</keyword>
<dbReference type="AlphaFoldDB" id="A0A6A6PHN9"/>
<feature type="compositionally biased region" description="Acidic residues" evidence="2">
    <location>
        <begin position="279"/>
        <end position="289"/>
    </location>
</feature>
<sequence length="347" mass="38104">MAALQLLRLKRTDNSGHVLAHISSAGSKSLDLKLVATDTAHLYHATIHESSVKTLQASAFSGDLREWKQILQYAFLHDRPSGQLPDTLRGIEVVAAISGTTLTITLRKNIGGITQRLGSIKLDEDDEREEHSGFDWADIAVANSDELRTQLDTLQASMTEQQEAVAKLNAQLDELVKAKAEHEQELFTKFALLLNSKKLKIRDQQRLLSGAKIDAKVARRVKAGRDGVGEAGESRGGKRKADNVMDEDEGHEDDALLDDEGEDEEEHAPSRQETPPKTDEEETDDEDDLDVPKKTSRKGGSSTYDRRAAMEVDNSPPAKRVAAVQAKSGTSSATMPLDDEEETDDEL</sequence>
<accession>A0A6A6PHN9</accession>
<feature type="compositionally biased region" description="Basic and acidic residues" evidence="2">
    <location>
        <begin position="224"/>
        <end position="243"/>
    </location>
</feature>
<evidence type="ECO:0000313" key="5">
    <source>
        <dbReference type="Proteomes" id="UP000799767"/>
    </source>
</evidence>
<feature type="domain" description="XRCC4 coiled-coil" evidence="3">
    <location>
        <begin position="152"/>
        <end position="203"/>
    </location>
</feature>
<feature type="region of interest" description="Disordered" evidence="2">
    <location>
        <begin position="224"/>
        <end position="347"/>
    </location>
</feature>
<dbReference type="GeneID" id="54475929"/>
<dbReference type="RefSeq" id="XP_033585357.1">
    <property type="nucleotide sequence ID" value="XM_033734927.1"/>
</dbReference>
<evidence type="ECO:0000256" key="1">
    <source>
        <dbReference type="SAM" id="Coils"/>
    </source>
</evidence>
<feature type="compositionally biased region" description="Acidic residues" evidence="2">
    <location>
        <begin position="244"/>
        <end position="266"/>
    </location>
</feature>
<dbReference type="PANTHER" id="PTHR42067">
    <property type="entry name" value="YALI0C15378P"/>
    <property type="match status" value="1"/>
</dbReference>
<evidence type="ECO:0000313" key="4">
    <source>
        <dbReference type="EMBL" id="KAF2478787.1"/>
    </source>
</evidence>
<feature type="compositionally biased region" description="Basic and acidic residues" evidence="2">
    <location>
        <begin position="267"/>
        <end position="278"/>
    </location>
</feature>
<reference evidence="4" key="1">
    <citation type="journal article" date="2020" name="Stud. Mycol.">
        <title>101 Dothideomycetes genomes: a test case for predicting lifestyles and emergence of pathogens.</title>
        <authorList>
            <person name="Haridas S."/>
            <person name="Albert R."/>
            <person name="Binder M."/>
            <person name="Bloem J."/>
            <person name="Labutti K."/>
            <person name="Salamov A."/>
            <person name="Andreopoulos B."/>
            <person name="Baker S."/>
            <person name="Barry K."/>
            <person name="Bills G."/>
            <person name="Bluhm B."/>
            <person name="Cannon C."/>
            <person name="Castanera R."/>
            <person name="Culley D."/>
            <person name="Daum C."/>
            <person name="Ezra D."/>
            <person name="Gonzalez J."/>
            <person name="Henrissat B."/>
            <person name="Kuo A."/>
            <person name="Liang C."/>
            <person name="Lipzen A."/>
            <person name="Lutzoni F."/>
            <person name="Magnuson J."/>
            <person name="Mondo S."/>
            <person name="Nolan M."/>
            <person name="Ohm R."/>
            <person name="Pangilinan J."/>
            <person name="Park H.-J."/>
            <person name="Ramirez L."/>
            <person name="Alfaro M."/>
            <person name="Sun H."/>
            <person name="Tritt A."/>
            <person name="Yoshinaga Y."/>
            <person name="Zwiers L.-H."/>
            <person name="Turgeon B."/>
            <person name="Goodwin S."/>
            <person name="Spatafora J."/>
            <person name="Crous P."/>
            <person name="Grigoriev I."/>
        </authorList>
    </citation>
    <scope>NUCLEOTIDE SEQUENCE</scope>
    <source>
        <strain evidence="4">CBS 113389</strain>
    </source>
</reference>
<protein>
    <recommendedName>
        <fullName evidence="3">XRCC4 coiled-coil domain-containing protein</fullName>
    </recommendedName>
</protein>
<dbReference type="PANTHER" id="PTHR42067:SF1">
    <property type="entry name" value="MITOTIC APPARATUS PROTEIN P62"/>
    <property type="match status" value="1"/>
</dbReference>
<dbReference type="SUPFAM" id="SSF58022">
    <property type="entry name" value="XRCC4, C-terminal oligomerization domain"/>
    <property type="match status" value="1"/>
</dbReference>
<dbReference type="Gene3D" id="1.20.5.370">
    <property type="match status" value="1"/>
</dbReference>
<dbReference type="Pfam" id="PF21924">
    <property type="entry name" value="XRCC4_CC"/>
    <property type="match status" value="1"/>
</dbReference>
<keyword evidence="5" id="KW-1185">Reference proteome</keyword>
<feature type="compositionally biased region" description="Acidic residues" evidence="2">
    <location>
        <begin position="337"/>
        <end position="347"/>
    </location>
</feature>
<gene>
    <name evidence="4" type="ORF">BDY17DRAFT_305840</name>
</gene>
<dbReference type="InterPro" id="IPR014751">
    <property type="entry name" value="XRCC4-like_C"/>
</dbReference>